<comment type="caution">
    <text evidence="3">The sequence shown here is derived from an EMBL/GenBank/DDBJ whole genome shotgun (WGS) entry which is preliminary data.</text>
</comment>
<reference evidence="4" key="1">
    <citation type="journal article" date="2019" name="Int. J. Syst. Evol. Microbiol.">
        <title>The Global Catalogue of Microorganisms (GCM) 10K type strain sequencing project: providing services to taxonomists for standard genome sequencing and annotation.</title>
        <authorList>
            <consortium name="The Broad Institute Genomics Platform"/>
            <consortium name="The Broad Institute Genome Sequencing Center for Infectious Disease"/>
            <person name="Wu L."/>
            <person name="Ma J."/>
        </authorList>
    </citation>
    <scope>NUCLEOTIDE SEQUENCE [LARGE SCALE GENOMIC DNA]</scope>
    <source>
        <strain evidence="4">KCTC 33676</strain>
    </source>
</reference>
<organism evidence="3 4">
    <name type="scientific">Marinicrinis sediminis</name>
    <dbReference type="NCBI Taxonomy" id="1652465"/>
    <lineage>
        <taxon>Bacteria</taxon>
        <taxon>Bacillati</taxon>
        <taxon>Bacillota</taxon>
        <taxon>Bacilli</taxon>
        <taxon>Bacillales</taxon>
        <taxon>Paenibacillaceae</taxon>
    </lineage>
</organism>
<keyword evidence="2" id="KW-1133">Transmembrane helix</keyword>
<protein>
    <recommendedName>
        <fullName evidence="5">Tellurium resistance protein TerC</fullName>
    </recommendedName>
</protein>
<keyword evidence="2" id="KW-0472">Membrane</keyword>
<feature type="region of interest" description="Disordered" evidence="1">
    <location>
        <begin position="57"/>
        <end position="93"/>
    </location>
</feature>
<keyword evidence="4" id="KW-1185">Reference proteome</keyword>
<evidence type="ECO:0000313" key="4">
    <source>
        <dbReference type="Proteomes" id="UP001597497"/>
    </source>
</evidence>
<evidence type="ECO:0008006" key="5">
    <source>
        <dbReference type="Google" id="ProtNLM"/>
    </source>
</evidence>
<evidence type="ECO:0000256" key="1">
    <source>
        <dbReference type="SAM" id="MobiDB-lite"/>
    </source>
</evidence>
<accession>A0ABW5RFE2</accession>
<sequence length="93" mass="10837">MNTQKWVTGAIIGFLIIGILASLRSLLIPILVLGTVFVLYKFPPRWWKMQAYKAKMSRTQRDRNRQKSKFKVVGGSKQDRDRSKSDSEPPRYH</sequence>
<dbReference type="Proteomes" id="UP001597497">
    <property type="component" value="Unassembled WGS sequence"/>
</dbReference>
<feature type="transmembrane region" description="Helical" evidence="2">
    <location>
        <begin position="6"/>
        <end position="39"/>
    </location>
</feature>
<dbReference type="EMBL" id="JBHUMM010000043">
    <property type="protein sequence ID" value="MFD2672747.1"/>
    <property type="molecule type" value="Genomic_DNA"/>
</dbReference>
<name>A0ABW5RFE2_9BACL</name>
<evidence type="ECO:0000256" key="2">
    <source>
        <dbReference type="SAM" id="Phobius"/>
    </source>
</evidence>
<gene>
    <name evidence="3" type="ORF">ACFSUC_14360</name>
</gene>
<evidence type="ECO:0000313" key="3">
    <source>
        <dbReference type="EMBL" id="MFD2672747.1"/>
    </source>
</evidence>
<dbReference type="RefSeq" id="WP_379930310.1">
    <property type="nucleotide sequence ID" value="NZ_JBHUMM010000043.1"/>
</dbReference>
<feature type="compositionally biased region" description="Basic and acidic residues" evidence="1">
    <location>
        <begin position="77"/>
        <end position="93"/>
    </location>
</feature>
<keyword evidence="2" id="KW-0812">Transmembrane</keyword>
<proteinExistence type="predicted"/>